<dbReference type="NCBIfam" id="TIGR02532">
    <property type="entry name" value="IV_pilin_GFxxxE"/>
    <property type="match status" value="1"/>
</dbReference>
<dbReference type="Proteomes" id="UP000034508">
    <property type="component" value="Unassembled WGS sequence"/>
</dbReference>
<dbReference type="Pfam" id="PF07963">
    <property type="entry name" value="N_methyl"/>
    <property type="match status" value="1"/>
</dbReference>
<dbReference type="PROSITE" id="PS00409">
    <property type="entry name" value="PROKAR_NTER_METHYL"/>
    <property type="match status" value="1"/>
</dbReference>
<evidence type="ECO:0000313" key="2">
    <source>
        <dbReference type="EMBL" id="KKQ18129.1"/>
    </source>
</evidence>
<organism evidence="2 3">
    <name type="scientific">Berkelbacteria bacterium GW2011_GWA1_36_9</name>
    <dbReference type="NCBI Taxonomy" id="1618331"/>
    <lineage>
        <taxon>Bacteria</taxon>
        <taxon>Candidatus Berkelbacteria</taxon>
    </lineage>
</organism>
<feature type="transmembrane region" description="Helical" evidence="1">
    <location>
        <begin position="6"/>
        <end position="28"/>
    </location>
</feature>
<dbReference type="InterPro" id="IPR012902">
    <property type="entry name" value="N_methyl_site"/>
</dbReference>
<name>A0A0G0I1L4_9BACT</name>
<comment type="caution">
    <text evidence="2">The sequence shown here is derived from an EMBL/GenBank/DDBJ whole genome shotgun (WGS) entry which is preliminary data.</text>
</comment>
<dbReference type="EMBL" id="LBSM01000009">
    <property type="protein sequence ID" value="KKQ18129.1"/>
    <property type="molecule type" value="Genomic_DNA"/>
</dbReference>
<dbReference type="SUPFAM" id="SSF54523">
    <property type="entry name" value="Pili subunits"/>
    <property type="match status" value="1"/>
</dbReference>
<dbReference type="Gene3D" id="3.30.700.10">
    <property type="entry name" value="Glycoprotein, Type 4 Pilin"/>
    <property type="match status" value="1"/>
</dbReference>
<sequence length="184" mass="19939">MKRGFTLIELMVVIAIAVILTIGSIAGISASRSRKQVKTTAEKLKYVIEEAISEARAPSDSSFGVQKIEVDVYPNYSSDQSLKNQVKVYNVVGNTKTEIARLSFISVNLSQPSNCDHIPNVNFLKYYYFKISATGNNIGQITDMNPSISTSVSINVNSGNPSGSDVYIVNINALTGLVRVTKGP</sequence>
<dbReference type="AlphaFoldDB" id="A0A0G0I1L4"/>
<dbReference type="InterPro" id="IPR045584">
    <property type="entry name" value="Pilin-like"/>
</dbReference>
<evidence type="ECO:0000313" key="3">
    <source>
        <dbReference type="Proteomes" id="UP000034508"/>
    </source>
</evidence>
<keyword evidence="1" id="KW-1133">Transmembrane helix</keyword>
<accession>A0A0G0I1L4</accession>
<protein>
    <submittedName>
        <fullName evidence="2">Uncharacterized protein</fullName>
    </submittedName>
</protein>
<proteinExistence type="predicted"/>
<keyword evidence="1" id="KW-0812">Transmembrane</keyword>
<reference evidence="2 3" key="1">
    <citation type="journal article" date="2015" name="Nature">
        <title>rRNA introns, odd ribosomes, and small enigmatic genomes across a large radiation of phyla.</title>
        <authorList>
            <person name="Brown C.T."/>
            <person name="Hug L.A."/>
            <person name="Thomas B.C."/>
            <person name="Sharon I."/>
            <person name="Castelle C.J."/>
            <person name="Singh A."/>
            <person name="Wilkins M.J."/>
            <person name="Williams K.H."/>
            <person name="Banfield J.F."/>
        </authorList>
    </citation>
    <scope>NUCLEOTIDE SEQUENCE [LARGE SCALE GENOMIC DNA]</scope>
</reference>
<keyword evidence="1" id="KW-0472">Membrane</keyword>
<gene>
    <name evidence="2" type="ORF">US31_C0009G0028</name>
</gene>
<evidence type="ECO:0000256" key="1">
    <source>
        <dbReference type="SAM" id="Phobius"/>
    </source>
</evidence>